<keyword evidence="1" id="KW-0472">Membrane</keyword>
<evidence type="ECO:0000313" key="3">
    <source>
        <dbReference type="Proteomes" id="UP000067626"/>
    </source>
</evidence>
<proteinExistence type="predicted"/>
<protein>
    <submittedName>
        <fullName evidence="2">Uncharacterized protein</fullName>
    </submittedName>
</protein>
<accession>A0A0K1E768</accession>
<dbReference type="OrthoDB" id="5325135at2"/>
<evidence type="ECO:0000313" key="2">
    <source>
        <dbReference type="EMBL" id="AKT36532.1"/>
    </source>
</evidence>
<keyword evidence="3" id="KW-1185">Reference proteome</keyword>
<name>A0A0K1E768_CHOCO</name>
<keyword evidence="1" id="KW-0812">Transmembrane</keyword>
<gene>
    <name evidence="2" type="ORF">CMC5_006480</name>
</gene>
<feature type="transmembrane region" description="Helical" evidence="1">
    <location>
        <begin position="28"/>
        <end position="51"/>
    </location>
</feature>
<dbReference type="STRING" id="52.CMC5_006480"/>
<dbReference type="RefSeq" id="WP_050429038.1">
    <property type="nucleotide sequence ID" value="NZ_CP012159.1"/>
</dbReference>
<evidence type="ECO:0000256" key="1">
    <source>
        <dbReference type="SAM" id="Phobius"/>
    </source>
</evidence>
<keyword evidence="1" id="KW-1133">Transmembrane helix</keyword>
<dbReference type="KEGG" id="ccro:CMC5_006480"/>
<dbReference type="Proteomes" id="UP000067626">
    <property type="component" value="Chromosome"/>
</dbReference>
<dbReference type="AlphaFoldDB" id="A0A0K1E768"/>
<sequence>MSAPTKKADKATLRSLSKDVRGAVSTEYLVLVGTVGLGMAFALFALGPGLVASYEVTRRLVAAP</sequence>
<organism evidence="2 3">
    <name type="scientific">Chondromyces crocatus</name>
    <dbReference type="NCBI Taxonomy" id="52"/>
    <lineage>
        <taxon>Bacteria</taxon>
        <taxon>Pseudomonadati</taxon>
        <taxon>Myxococcota</taxon>
        <taxon>Polyangia</taxon>
        <taxon>Polyangiales</taxon>
        <taxon>Polyangiaceae</taxon>
        <taxon>Chondromyces</taxon>
    </lineage>
</organism>
<reference evidence="2 3" key="1">
    <citation type="submission" date="2015-07" db="EMBL/GenBank/DDBJ databases">
        <title>Genome analysis of myxobacterium Chondromyces crocatus Cm c5 reveals a high potential for natural compound synthesis and the genetic basis for the loss of fruiting body formation.</title>
        <authorList>
            <person name="Zaburannyi N."/>
            <person name="Bunk B."/>
            <person name="Maier J."/>
            <person name="Overmann J."/>
            <person name="Mueller R."/>
        </authorList>
    </citation>
    <scope>NUCLEOTIDE SEQUENCE [LARGE SCALE GENOMIC DNA]</scope>
    <source>
        <strain evidence="2 3">Cm c5</strain>
    </source>
</reference>
<dbReference type="EMBL" id="CP012159">
    <property type="protein sequence ID" value="AKT36532.1"/>
    <property type="molecule type" value="Genomic_DNA"/>
</dbReference>